<keyword evidence="3" id="KW-1185">Reference proteome</keyword>
<dbReference type="InterPro" id="IPR011047">
    <property type="entry name" value="Quinoprotein_ADH-like_sf"/>
</dbReference>
<proteinExistence type="predicted"/>
<feature type="domain" description="Pyrrolo-quinoline quinone repeat" evidence="1">
    <location>
        <begin position="245"/>
        <end position="416"/>
    </location>
</feature>
<dbReference type="SUPFAM" id="SSF50998">
    <property type="entry name" value="Quinoprotein alcohol dehydrogenase-like"/>
    <property type="match status" value="1"/>
</dbReference>
<dbReference type="Proteomes" id="UP001183648">
    <property type="component" value="Unassembled WGS sequence"/>
</dbReference>
<evidence type="ECO:0000313" key="3">
    <source>
        <dbReference type="Proteomes" id="UP001183648"/>
    </source>
</evidence>
<dbReference type="EMBL" id="JAVDYG010000001">
    <property type="protein sequence ID" value="MDR7362457.1"/>
    <property type="molecule type" value="Genomic_DNA"/>
</dbReference>
<organism evidence="2 3">
    <name type="scientific">Nocardioides marmoribigeumensis</name>
    <dbReference type="NCBI Taxonomy" id="433649"/>
    <lineage>
        <taxon>Bacteria</taxon>
        <taxon>Bacillati</taxon>
        <taxon>Actinomycetota</taxon>
        <taxon>Actinomycetes</taxon>
        <taxon>Propionibacteriales</taxon>
        <taxon>Nocardioidaceae</taxon>
        <taxon>Nocardioides</taxon>
    </lineage>
</organism>
<evidence type="ECO:0000313" key="2">
    <source>
        <dbReference type="EMBL" id="MDR7362457.1"/>
    </source>
</evidence>
<name>A0ABU2BUZ7_9ACTN</name>
<reference evidence="2 3" key="1">
    <citation type="submission" date="2023-07" db="EMBL/GenBank/DDBJ databases">
        <title>Sequencing the genomes of 1000 actinobacteria strains.</title>
        <authorList>
            <person name="Klenk H.-P."/>
        </authorList>
    </citation>
    <scope>NUCLEOTIDE SEQUENCE [LARGE SCALE GENOMIC DNA]</scope>
    <source>
        <strain evidence="2 3">DSM 19426</strain>
    </source>
</reference>
<dbReference type="Gene3D" id="2.40.128.630">
    <property type="match status" value="1"/>
</dbReference>
<evidence type="ECO:0000259" key="1">
    <source>
        <dbReference type="Pfam" id="PF13360"/>
    </source>
</evidence>
<gene>
    <name evidence="2" type="ORF">J2S63_002010</name>
</gene>
<sequence>MIFLTALSAVLLRDDSPAADCAVAVSSGETSPQLVPRAALLPAGSVGRQRRRVVEAVEGLGGPVGSVITGRFFERLTQRPSVVAYADRLALVTTPQPGRAVVDVVDVDRARTDWRVDLAGDPAWTTFTGGPVGEDLVLAFSGPQPSLLTLAGDSVPLVCGDLPRTGPSTLVRTDQAGSDVVVGSVGADGRRVVRLVDPATGKVGWTRHGRGALASVSVAGDLVLLARADSASLATGGAPTPGPGAWVEALSRSGGSQVWAHRGPAAALLTAGPDGSSYLLRTGGRPRVVALDARGRVRWTRPVPVGFRSAWLWADRLVLRGPDPRGGAMLRALDTSSGRPAWTVRARQAPPVGDSPRPGLGTPLVEDGTAWVPAPNGLLEVDVASGRATRHDSTARVDELLRLGDRAEGRVAVVSGTALLVTR</sequence>
<comment type="caution">
    <text evidence="2">The sequence shown here is derived from an EMBL/GenBank/DDBJ whole genome shotgun (WGS) entry which is preliminary data.</text>
</comment>
<accession>A0ABU2BUZ7</accession>
<dbReference type="RefSeq" id="WP_310301771.1">
    <property type="nucleotide sequence ID" value="NZ_BAAAPS010000008.1"/>
</dbReference>
<dbReference type="InterPro" id="IPR002372">
    <property type="entry name" value="PQQ_rpt_dom"/>
</dbReference>
<dbReference type="Pfam" id="PF13360">
    <property type="entry name" value="PQQ_2"/>
    <property type="match status" value="1"/>
</dbReference>
<protein>
    <recommendedName>
        <fullName evidence="1">Pyrrolo-quinoline quinone repeat domain-containing protein</fullName>
    </recommendedName>
</protein>